<sequence length="73" mass="8517">MKRDQIQKWLEEGYQILSDGEPKGIEGTLLDSVNKLNDEEPQVFMLEDLLKWPDDRLDKLDGFSDEQMEAMDS</sequence>
<evidence type="ECO:0000313" key="1">
    <source>
        <dbReference type="EMBL" id="MBL1407689.1"/>
    </source>
</evidence>
<proteinExistence type="predicted"/>
<protein>
    <submittedName>
        <fullName evidence="1">Uncharacterized protein</fullName>
    </submittedName>
</protein>
<dbReference type="EMBL" id="JAERTY010000001">
    <property type="protein sequence ID" value="MBL1407689.1"/>
    <property type="molecule type" value="Genomic_DNA"/>
</dbReference>
<organism evidence="1 2">
    <name type="scientific">Sphingobacterium faecale</name>
    <dbReference type="NCBI Taxonomy" id="2803775"/>
    <lineage>
        <taxon>Bacteria</taxon>
        <taxon>Pseudomonadati</taxon>
        <taxon>Bacteroidota</taxon>
        <taxon>Sphingobacteriia</taxon>
        <taxon>Sphingobacteriales</taxon>
        <taxon>Sphingobacteriaceae</taxon>
        <taxon>Sphingobacterium</taxon>
    </lineage>
</organism>
<name>A0ABS1QZ16_9SPHI</name>
<keyword evidence="2" id="KW-1185">Reference proteome</keyword>
<comment type="caution">
    <text evidence="1">The sequence shown here is derived from an EMBL/GenBank/DDBJ whole genome shotgun (WGS) entry which is preliminary data.</text>
</comment>
<evidence type="ECO:0000313" key="2">
    <source>
        <dbReference type="Proteomes" id="UP000625283"/>
    </source>
</evidence>
<reference evidence="1 2" key="1">
    <citation type="submission" date="2021-01" db="EMBL/GenBank/DDBJ databases">
        <title>C459-1 draft genome sequence.</title>
        <authorList>
            <person name="Zhang X.-F."/>
        </authorList>
    </citation>
    <scope>NUCLEOTIDE SEQUENCE [LARGE SCALE GENOMIC DNA]</scope>
    <source>
        <strain evidence="2">C459-1</strain>
    </source>
</reference>
<accession>A0ABS1QZ16</accession>
<dbReference type="RefSeq" id="WP_202101474.1">
    <property type="nucleotide sequence ID" value="NZ_JAERTY010000001.1"/>
</dbReference>
<dbReference type="Proteomes" id="UP000625283">
    <property type="component" value="Unassembled WGS sequence"/>
</dbReference>
<gene>
    <name evidence="1" type="ORF">JKG61_02870</name>
</gene>